<dbReference type="InterPro" id="IPR055375">
    <property type="entry name" value="Ribophorin_II_2nd"/>
</dbReference>
<evidence type="ECO:0000313" key="17">
    <source>
        <dbReference type="Proteomes" id="UP000887540"/>
    </source>
</evidence>
<evidence type="ECO:0000256" key="1">
    <source>
        <dbReference type="ARBA" id="ARBA00002791"/>
    </source>
</evidence>
<protein>
    <recommendedName>
        <fullName evidence="5 12">Dolichyl-diphosphooligosaccharide--protein glycosyltransferase subunit 2</fullName>
    </recommendedName>
    <alternativeName>
        <fullName evidence="12">Ribophorin-2</fullName>
    </alternativeName>
</protein>
<reference evidence="18" key="1">
    <citation type="submission" date="2022-11" db="UniProtKB">
        <authorList>
            <consortium name="WormBaseParasite"/>
        </authorList>
    </citation>
    <scope>IDENTIFICATION</scope>
</reference>
<sequence length="650" mass="71246">MWTGSPFLEMRLGTYFILFATCVSVGRFATPSPFLNSYLSQDDRNSLAKLFDEALTKKSDDIASIHYAAAGYKLLGSPIDAAKAKTACEKAKQVDLTALKDLYHVTGATSALPNCALSSIATAQKTIESAASESQPSALNLLYALETAKNLGLKVNQADFDKALTTAFKDDSSASIAYALVAASLLDKNYATKYFDHIKDFVGQADEVDGKYLQLEGGISVTALGLHGVYSLAEKAGKAPVLKNEEVVKFANYILSRRGAPLERPAFLLLQALNTLAKNPYHVPLTLTLATPLTLDQNKQVQVRVSDVLGDSVGTPTVSLESSTPGALTRRALTKVADDKTNTLYVLDLKNEKLESGFYKLVFSASTKDKKHIGVTNAQVSVKVPTVIAIEDVQVAVFERDLTKPNDYSKVKQGDKLSSVLKLDSHQKLHVKFSVKDQSANKLITVHQAFAVLVHDKTNREVIYVAEADATSKAYLFELDLKTSEKDFGGLTGTYHLRLLIGDPIVSNSIDWHLADVAVSVAPVTPPEIKKSEKIIYDPLPTIQHKFREPEPLPPHIMSDTFTTLCLAPLLLLFILWLRVGINFGNIRFSLWALGFHVGIAAIFGLYFCFWLKLNMFVTLKYLAIIGVPTFICGNRLLRSLHDAKKPKTE</sequence>
<evidence type="ECO:0000256" key="9">
    <source>
        <dbReference type="ARBA" id="ARBA00022989"/>
    </source>
</evidence>
<comment type="function">
    <text evidence="1 12">Subunit of the oligosaccharyl transferase (OST) complex that catalyzes the initial transfer of a defined glycan (Glc(3)Man(9)GlcNAc(2) in eukaryotes) from the lipid carrier dolichol-pyrophosphate to an asparagine residue within an Asn-X-Ser/Thr consensus motif in nascent polypeptide chains, the first step in protein N-glycosylation. N-glycosylation occurs cotranslationally and the complex associates with the Sec61 complex at the channel-forming translocon complex that mediates protein translocation across the endoplasmic reticulum (ER). All subunits are required for a maximal enzyme activity.</text>
</comment>
<comment type="subunit">
    <text evidence="11">Component of the oligosaccharyltransferase (OST) complex. OST exists in two different complex forms which contain common core subunits RPN1, RPN2, OST48, OST4, DAD1 and TMEM258, either STT3A or STT3B as catalytic subunits, and form-specific accessory subunits. STT3A complex assembly occurs through the formation of 3 subcomplexes. Subcomplex 1 contains RPN1 and TMEM258, subcomplex 2 contains the STT3A-specific subunits STT3A, DC2/OSTC, and KCP2 as well as the core subunit OST4, and subcomplex 3 contains RPN2, DAD1, and OST48. The STT3A complex can form stable complexes with the Sec61 complex or with both the Sec61 and TRAP complexes. Interacts with DDI2. Interacts with TMEM35A/NACHO.</text>
</comment>
<feature type="domain" description="Ribophorin II C-terminal" evidence="16">
    <location>
        <begin position="547"/>
        <end position="643"/>
    </location>
</feature>
<evidence type="ECO:0000256" key="5">
    <source>
        <dbReference type="ARBA" id="ARBA00017612"/>
    </source>
</evidence>
<keyword evidence="8 12" id="KW-0256">Endoplasmic reticulum</keyword>
<dbReference type="PANTHER" id="PTHR12640">
    <property type="entry name" value="RIBOPHORIN II"/>
    <property type="match status" value="1"/>
</dbReference>
<feature type="transmembrane region" description="Helical" evidence="12">
    <location>
        <begin position="562"/>
        <end position="582"/>
    </location>
</feature>
<comment type="subcellular location">
    <subcellularLocation>
        <location evidence="2 12">Endoplasmic reticulum membrane</location>
        <topology evidence="2 12">Multi-pass membrane protein</topology>
    </subcellularLocation>
</comment>
<feature type="transmembrane region" description="Helical" evidence="12">
    <location>
        <begin position="589"/>
        <end position="614"/>
    </location>
</feature>
<accession>A0A914DQN4</accession>
<feature type="domain" description="Ribophorin II second" evidence="15">
    <location>
        <begin position="293"/>
        <end position="384"/>
    </location>
</feature>
<evidence type="ECO:0000256" key="12">
    <source>
        <dbReference type="RuleBase" id="RU366029"/>
    </source>
</evidence>
<comment type="pathway">
    <text evidence="3 12">Protein modification; protein glycosylation.</text>
</comment>
<dbReference type="Pfam" id="PF25147">
    <property type="entry name" value="Ribophorin_II_C"/>
    <property type="match status" value="1"/>
</dbReference>
<keyword evidence="17" id="KW-1185">Reference proteome</keyword>
<dbReference type="Pfam" id="PF23860">
    <property type="entry name" value="Ribophorin_II_3rd"/>
    <property type="match status" value="1"/>
</dbReference>
<dbReference type="InterPro" id="IPR055374">
    <property type="entry name" value="Ribophorin_II_3rd"/>
</dbReference>
<feature type="transmembrane region" description="Helical" evidence="12">
    <location>
        <begin position="620"/>
        <end position="638"/>
    </location>
</feature>
<comment type="similarity">
    <text evidence="4 12">Belongs to the SWP1 family.</text>
</comment>
<feature type="domain" description="Ribophorin II N-terminal" evidence="13">
    <location>
        <begin position="39"/>
        <end position="277"/>
    </location>
</feature>
<evidence type="ECO:0000256" key="4">
    <source>
        <dbReference type="ARBA" id="ARBA00009038"/>
    </source>
</evidence>
<evidence type="ECO:0000256" key="10">
    <source>
        <dbReference type="ARBA" id="ARBA00023136"/>
    </source>
</evidence>
<evidence type="ECO:0000259" key="15">
    <source>
        <dbReference type="Pfam" id="PF23861"/>
    </source>
</evidence>
<evidence type="ECO:0000259" key="14">
    <source>
        <dbReference type="Pfam" id="PF23860"/>
    </source>
</evidence>
<proteinExistence type="inferred from homology"/>
<evidence type="ECO:0000256" key="2">
    <source>
        <dbReference type="ARBA" id="ARBA00004477"/>
    </source>
</evidence>
<feature type="domain" description="Ribophorin II third" evidence="14">
    <location>
        <begin position="391"/>
        <end position="518"/>
    </location>
</feature>
<evidence type="ECO:0000256" key="8">
    <source>
        <dbReference type="ARBA" id="ARBA00022824"/>
    </source>
</evidence>
<keyword evidence="9 12" id="KW-1133">Transmembrane helix</keyword>
<organism evidence="17 18">
    <name type="scientific">Acrobeloides nanus</name>
    <dbReference type="NCBI Taxonomy" id="290746"/>
    <lineage>
        <taxon>Eukaryota</taxon>
        <taxon>Metazoa</taxon>
        <taxon>Ecdysozoa</taxon>
        <taxon>Nematoda</taxon>
        <taxon>Chromadorea</taxon>
        <taxon>Rhabditida</taxon>
        <taxon>Tylenchina</taxon>
        <taxon>Cephalobomorpha</taxon>
        <taxon>Cephaloboidea</taxon>
        <taxon>Cephalobidae</taxon>
        <taxon>Acrobeloides</taxon>
    </lineage>
</organism>
<keyword evidence="6 12" id="KW-0812">Transmembrane</keyword>
<keyword evidence="7" id="KW-0732">Signal</keyword>
<evidence type="ECO:0000256" key="3">
    <source>
        <dbReference type="ARBA" id="ARBA00004922"/>
    </source>
</evidence>
<dbReference type="PANTHER" id="PTHR12640:SF0">
    <property type="entry name" value="DOLICHYL-DIPHOSPHOOLIGOSACCHARIDE--PROTEIN GLYCOSYLTRANSFERASE SUBUNIT 2"/>
    <property type="match status" value="1"/>
</dbReference>
<dbReference type="InterPro" id="IPR055373">
    <property type="entry name" value="Ribophorin_II_N"/>
</dbReference>
<name>A0A914DQN4_9BILA</name>
<evidence type="ECO:0000259" key="13">
    <source>
        <dbReference type="Pfam" id="PF05817"/>
    </source>
</evidence>
<keyword evidence="10 12" id="KW-0472">Membrane</keyword>
<dbReference type="Proteomes" id="UP000887540">
    <property type="component" value="Unplaced"/>
</dbReference>
<dbReference type="Pfam" id="PF05817">
    <property type="entry name" value="Ribophorin_II"/>
    <property type="match status" value="1"/>
</dbReference>
<evidence type="ECO:0000313" key="18">
    <source>
        <dbReference type="WBParaSite" id="ACRNAN_scaffold3440.g30303.t1"/>
    </source>
</evidence>
<dbReference type="Pfam" id="PF23861">
    <property type="entry name" value="Ribophorin_II_2nd"/>
    <property type="match status" value="1"/>
</dbReference>
<dbReference type="InterPro" id="IPR056790">
    <property type="entry name" value="Ribophorin_II_C"/>
</dbReference>
<dbReference type="GO" id="GO:0006487">
    <property type="term" value="P:protein N-linked glycosylation"/>
    <property type="evidence" value="ECO:0007669"/>
    <property type="project" value="UniProtKB-UniRule"/>
</dbReference>
<evidence type="ECO:0000259" key="16">
    <source>
        <dbReference type="Pfam" id="PF25147"/>
    </source>
</evidence>
<evidence type="ECO:0000256" key="6">
    <source>
        <dbReference type="ARBA" id="ARBA00022692"/>
    </source>
</evidence>
<evidence type="ECO:0000256" key="11">
    <source>
        <dbReference type="ARBA" id="ARBA00046750"/>
    </source>
</evidence>
<dbReference type="InterPro" id="IPR008814">
    <property type="entry name" value="Swp1"/>
</dbReference>
<evidence type="ECO:0000256" key="7">
    <source>
        <dbReference type="ARBA" id="ARBA00022729"/>
    </source>
</evidence>
<dbReference type="AlphaFoldDB" id="A0A914DQN4"/>
<dbReference type="GO" id="GO:0008250">
    <property type="term" value="C:oligosaccharyltransferase complex"/>
    <property type="evidence" value="ECO:0007669"/>
    <property type="project" value="UniProtKB-UniRule"/>
</dbReference>
<dbReference type="WBParaSite" id="ACRNAN_scaffold3440.g30303.t1">
    <property type="protein sequence ID" value="ACRNAN_scaffold3440.g30303.t1"/>
    <property type="gene ID" value="ACRNAN_scaffold3440.g30303"/>
</dbReference>